<organism evidence="7 8">
    <name type="scientific">Rapidithrix thailandica</name>
    <dbReference type="NCBI Taxonomy" id="413964"/>
    <lineage>
        <taxon>Bacteria</taxon>
        <taxon>Pseudomonadati</taxon>
        <taxon>Bacteroidota</taxon>
        <taxon>Cytophagia</taxon>
        <taxon>Cytophagales</taxon>
        <taxon>Flammeovirgaceae</taxon>
        <taxon>Rapidithrix</taxon>
    </lineage>
</organism>
<keyword evidence="5" id="KW-0175">Coiled coil</keyword>
<dbReference type="PANTHER" id="PTHR10146:SF14">
    <property type="entry name" value="PYRIDOXAL PHOSPHATE HOMEOSTASIS PROTEIN"/>
    <property type="match status" value="1"/>
</dbReference>
<comment type="cofactor">
    <cofactor evidence="3">
        <name>pyridoxal 5'-phosphate</name>
        <dbReference type="ChEBI" id="CHEBI:597326"/>
    </cofactor>
</comment>
<evidence type="ECO:0000256" key="5">
    <source>
        <dbReference type="SAM" id="Coils"/>
    </source>
</evidence>
<evidence type="ECO:0000313" key="7">
    <source>
        <dbReference type="EMBL" id="MEN7549641.1"/>
    </source>
</evidence>
<dbReference type="PIRSF" id="PIRSF004848">
    <property type="entry name" value="YBL036c_PLPDEIII"/>
    <property type="match status" value="1"/>
</dbReference>
<dbReference type="Proteomes" id="UP001403385">
    <property type="component" value="Unassembled WGS sequence"/>
</dbReference>
<comment type="caution">
    <text evidence="7">The sequence shown here is derived from an EMBL/GenBank/DDBJ whole genome shotgun (WGS) entry which is preliminary data.</text>
</comment>
<dbReference type="CDD" id="cd00635">
    <property type="entry name" value="PLPDE_III_YBL036c_like"/>
    <property type="match status" value="1"/>
</dbReference>
<dbReference type="GO" id="GO:0030170">
    <property type="term" value="F:pyridoxal phosphate binding"/>
    <property type="evidence" value="ECO:0007669"/>
    <property type="project" value="UniProtKB-UniRule"/>
</dbReference>
<evidence type="ECO:0000256" key="2">
    <source>
        <dbReference type="HAMAP-Rule" id="MF_02087"/>
    </source>
</evidence>
<comment type="function">
    <text evidence="2">Pyridoxal 5'-phosphate (PLP)-binding protein, which is involved in PLP homeostasis.</text>
</comment>
<dbReference type="HAMAP" id="MF_02087">
    <property type="entry name" value="PLP_homeostasis"/>
    <property type="match status" value="1"/>
</dbReference>
<dbReference type="PANTHER" id="PTHR10146">
    <property type="entry name" value="PROLINE SYNTHETASE CO-TRANSCRIBED BACTERIAL HOMOLOG PROTEIN"/>
    <property type="match status" value="1"/>
</dbReference>
<dbReference type="InterPro" id="IPR029066">
    <property type="entry name" value="PLP-binding_barrel"/>
</dbReference>
<keyword evidence="1 2" id="KW-0663">Pyridoxal phosphate</keyword>
<evidence type="ECO:0000256" key="4">
    <source>
        <dbReference type="RuleBase" id="RU004514"/>
    </source>
</evidence>
<evidence type="ECO:0000256" key="3">
    <source>
        <dbReference type="PIRSR" id="PIRSR004848-1"/>
    </source>
</evidence>
<evidence type="ECO:0000313" key="8">
    <source>
        <dbReference type="Proteomes" id="UP001403385"/>
    </source>
</evidence>
<feature type="coiled-coil region" evidence="5">
    <location>
        <begin position="157"/>
        <end position="184"/>
    </location>
</feature>
<keyword evidence="8" id="KW-1185">Reference proteome</keyword>
<dbReference type="EMBL" id="JBDKWZ010000009">
    <property type="protein sequence ID" value="MEN7549641.1"/>
    <property type="molecule type" value="Genomic_DNA"/>
</dbReference>
<dbReference type="InterPro" id="IPR011078">
    <property type="entry name" value="PyrdxlP_homeostasis"/>
</dbReference>
<evidence type="ECO:0000256" key="1">
    <source>
        <dbReference type="ARBA" id="ARBA00022898"/>
    </source>
</evidence>
<dbReference type="NCBIfam" id="TIGR00044">
    <property type="entry name" value="YggS family pyridoxal phosphate-dependent enzyme"/>
    <property type="match status" value="1"/>
</dbReference>
<feature type="modified residue" description="N6-(pyridoxal phosphate)lysine" evidence="2 3">
    <location>
        <position position="29"/>
    </location>
</feature>
<dbReference type="FunFam" id="3.20.20.10:FF:000018">
    <property type="entry name" value="Pyridoxal phosphate homeostasis protein"/>
    <property type="match status" value="1"/>
</dbReference>
<dbReference type="Pfam" id="PF01168">
    <property type="entry name" value="Ala_racemase_N"/>
    <property type="match status" value="1"/>
</dbReference>
<dbReference type="RefSeq" id="WP_346822420.1">
    <property type="nucleotide sequence ID" value="NZ_JBDKWZ010000009.1"/>
</dbReference>
<feature type="domain" description="Alanine racemase N-terminal" evidence="6">
    <location>
        <begin position="4"/>
        <end position="224"/>
    </location>
</feature>
<dbReference type="Gene3D" id="3.20.20.10">
    <property type="entry name" value="Alanine racemase"/>
    <property type="match status" value="1"/>
</dbReference>
<reference evidence="7 8" key="1">
    <citation type="submission" date="2024-04" db="EMBL/GenBank/DDBJ databases">
        <title>Novel genus in family Flammeovirgaceae.</title>
        <authorList>
            <person name="Nguyen T.H."/>
            <person name="Vuong T.Q."/>
            <person name="Le H."/>
            <person name="Kim S.-G."/>
        </authorList>
    </citation>
    <scope>NUCLEOTIDE SEQUENCE [LARGE SCALE GENOMIC DNA]</scope>
    <source>
        <strain evidence="7 8">JCM 23209</strain>
    </source>
</reference>
<accession>A0AAW9SFN1</accession>
<sequence length="228" mass="25883">MTKEELKQNLDKINAELAGFSCQLIAVSKTKPIPLLQDAYALGIRVFGENKVQELVEKHEVLPKDISWHMIGHLQTNKVKYIAPFVSLIHSVDSFKLLKEINKRGKQNERKISCLLQIHIAEEETKFGLSKEEVIDILRSEEFAKMENVKVVGVMGMATHTENLEQVRSEFRGLKETFDELQQHYTAPNIDWQEVSMGMSGDYQIAAEEGSTMVRVGSSIFGARNYAK</sequence>
<dbReference type="SUPFAM" id="SSF51419">
    <property type="entry name" value="PLP-binding barrel"/>
    <property type="match status" value="1"/>
</dbReference>
<dbReference type="InterPro" id="IPR001608">
    <property type="entry name" value="Ala_racemase_N"/>
</dbReference>
<protein>
    <recommendedName>
        <fullName evidence="2">Pyridoxal phosphate homeostasis protein</fullName>
        <shortName evidence="2">PLP homeostasis protein</shortName>
    </recommendedName>
</protein>
<comment type="similarity">
    <text evidence="2 4">Belongs to the pyridoxal phosphate-binding protein YggS/PROSC family.</text>
</comment>
<dbReference type="AlphaFoldDB" id="A0AAW9SFN1"/>
<dbReference type="PROSITE" id="PS01211">
    <property type="entry name" value="UPF0001"/>
    <property type="match status" value="1"/>
</dbReference>
<proteinExistence type="inferred from homology"/>
<name>A0AAW9SFN1_9BACT</name>
<evidence type="ECO:0000259" key="6">
    <source>
        <dbReference type="Pfam" id="PF01168"/>
    </source>
</evidence>
<gene>
    <name evidence="7" type="ORF">AAG747_17080</name>
</gene>